<keyword evidence="2" id="KW-1133">Transmembrane helix</keyword>
<feature type="transmembrane region" description="Helical" evidence="2">
    <location>
        <begin position="135"/>
        <end position="159"/>
    </location>
</feature>
<protein>
    <submittedName>
        <fullName evidence="3">Uncharacterized protein</fullName>
    </submittedName>
</protein>
<keyword evidence="2" id="KW-0812">Transmembrane</keyword>
<feature type="transmembrane region" description="Helical" evidence="2">
    <location>
        <begin position="110"/>
        <end position="129"/>
    </location>
</feature>
<organism evidence="3">
    <name type="scientific">mine drainage metagenome</name>
    <dbReference type="NCBI Taxonomy" id="410659"/>
    <lineage>
        <taxon>unclassified sequences</taxon>
        <taxon>metagenomes</taxon>
        <taxon>ecological metagenomes</taxon>
    </lineage>
</organism>
<dbReference type="EMBL" id="CABO01000028">
    <property type="protein sequence ID" value="CBI01905.1"/>
    <property type="molecule type" value="Genomic_DNA"/>
</dbReference>
<dbReference type="AlphaFoldDB" id="E6Q4I3"/>
<keyword evidence="2" id="KW-0472">Membrane</keyword>
<name>E6Q4I3_9ZZZZ</name>
<feature type="transmembrane region" description="Helical" evidence="2">
    <location>
        <begin position="42"/>
        <end position="66"/>
    </location>
</feature>
<evidence type="ECO:0000313" key="3">
    <source>
        <dbReference type="EMBL" id="CBI01905.1"/>
    </source>
</evidence>
<feature type="transmembrane region" description="Helical" evidence="2">
    <location>
        <begin position="78"/>
        <end position="98"/>
    </location>
</feature>
<gene>
    <name evidence="3" type="ORF">CARN4_2100</name>
</gene>
<feature type="region of interest" description="Disordered" evidence="1">
    <location>
        <begin position="1"/>
        <end position="26"/>
    </location>
</feature>
<sequence length="174" mass="18165">MAENDDVTTEAQTQSSGSQMPQQKSPTVEMMDSIISLGSEKLIGVAASVLIVIGYFAPLVMAQGLFSAGNSVSYSLSQAGLSGAVTLALGIALALLPFEKTRINIKHRETVAYGVSCALFGTLAILWLASLSLPVIIASMGGLSIGFYSLMCGFALNVFATAKALNNRIVINRS</sequence>
<reference evidence="3" key="1">
    <citation type="submission" date="2009-10" db="EMBL/GenBank/DDBJ databases">
        <title>Diversity of trophic interactions inside an arsenic-rich microbial ecosystem.</title>
        <authorList>
            <person name="Bertin P.N."/>
            <person name="Heinrich-Salmeron A."/>
            <person name="Pelletier E."/>
            <person name="Goulhen-Chollet F."/>
            <person name="Arsene-Ploetze F."/>
            <person name="Gallien S."/>
            <person name="Calteau A."/>
            <person name="Vallenet D."/>
            <person name="Casiot C."/>
            <person name="Chane-Woon-Ming B."/>
            <person name="Giloteaux L."/>
            <person name="Barakat M."/>
            <person name="Bonnefoy V."/>
            <person name="Bruneel O."/>
            <person name="Chandler M."/>
            <person name="Cleiss J."/>
            <person name="Duran R."/>
            <person name="Elbaz-Poulichet F."/>
            <person name="Fonknechten N."/>
            <person name="Lauga B."/>
            <person name="Mornico D."/>
            <person name="Ortet P."/>
            <person name="Schaeffer C."/>
            <person name="Siguier P."/>
            <person name="Alexander Thil Smith A."/>
            <person name="Van Dorsselaer A."/>
            <person name="Weissenbach J."/>
            <person name="Medigue C."/>
            <person name="Le Paslier D."/>
        </authorList>
    </citation>
    <scope>NUCLEOTIDE SEQUENCE</scope>
</reference>
<comment type="caution">
    <text evidence="3">The sequence shown here is derived from an EMBL/GenBank/DDBJ whole genome shotgun (WGS) entry which is preliminary data.</text>
</comment>
<evidence type="ECO:0000256" key="1">
    <source>
        <dbReference type="SAM" id="MobiDB-lite"/>
    </source>
</evidence>
<feature type="compositionally biased region" description="Polar residues" evidence="1">
    <location>
        <begin position="9"/>
        <end position="26"/>
    </location>
</feature>
<accession>E6Q4I3</accession>
<proteinExistence type="predicted"/>
<evidence type="ECO:0000256" key="2">
    <source>
        <dbReference type="SAM" id="Phobius"/>
    </source>
</evidence>